<proteinExistence type="predicted"/>
<dbReference type="PANTHER" id="PTHR34071:SF2">
    <property type="entry name" value="FLAVIN-NUCLEOTIDE-BINDING PROTEIN"/>
    <property type="match status" value="1"/>
</dbReference>
<dbReference type="VEuPathDB" id="FungiDB:AB675_11543"/>
<name>A0A0N0NMG1_9EURO</name>
<dbReference type="OrthoDB" id="444432at2759"/>
<dbReference type="EMBL" id="LFJN01000013">
    <property type="protein sequence ID" value="KPI40159.1"/>
    <property type="molecule type" value="Genomic_DNA"/>
</dbReference>
<gene>
    <name evidence="1" type="ORF">AB675_11543</name>
</gene>
<accession>A0A0N0NMG1</accession>
<keyword evidence="2" id="KW-1185">Reference proteome</keyword>
<evidence type="ECO:0000313" key="2">
    <source>
        <dbReference type="Proteomes" id="UP000038010"/>
    </source>
</evidence>
<dbReference type="SUPFAM" id="SSF50475">
    <property type="entry name" value="FMN-binding split barrel"/>
    <property type="match status" value="1"/>
</dbReference>
<dbReference type="RefSeq" id="XP_018000122.1">
    <property type="nucleotide sequence ID" value="XM_018140401.1"/>
</dbReference>
<reference evidence="1 2" key="1">
    <citation type="submission" date="2015-06" db="EMBL/GenBank/DDBJ databases">
        <title>Draft genome of the ant-associated black yeast Phialophora attae CBS 131958.</title>
        <authorList>
            <person name="Moreno L.F."/>
            <person name="Stielow B.J."/>
            <person name="de Hoog S."/>
            <person name="Vicente V.A."/>
            <person name="Weiss V.A."/>
            <person name="de Vries M."/>
            <person name="Cruz L.M."/>
            <person name="Souza E.M."/>
        </authorList>
    </citation>
    <scope>NUCLEOTIDE SEQUENCE [LARGE SCALE GENOMIC DNA]</scope>
    <source>
        <strain evidence="1 2">CBS 131958</strain>
    </source>
</reference>
<dbReference type="Pfam" id="PF12900">
    <property type="entry name" value="Pyridox_ox_2"/>
    <property type="match status" value="1"/>
</dbReference>
<comment type="caution">
    <text evidence="1">The sequence shown here is derived from an EMBL/GenBank/DDBJ whole genome shotgun (WGS) entry which is preliminary data.</text>
</comment>
<dbReference type="InterPro" id="IPR012349">
    <property type="entry name" value="Split_barrel_FMN-bd"/>
</dbReference>
<dbReference type="GeneID" id="28732282"/>
<sequence length="258" mass="28398">MGRNLEYPKRARNTVKRYDSRGTYDAGAIHKIINATPVLHVSFPPGSEDPFPALLPMIGVMGSFEYPSADINEPLDCYLHGYVSARLMRLARDSEKGIPVTIAATQVNGLVLSLTPNSHSMNYESAVLQGYGKPVEDTEEKVFAMELITNKVFPDRWANTRIPPDGAEMSSTMILKVSIETGSGKIRQGEPHDEAKDTKRDDITDKVWTGVVPVYQTFGEPIPSALNKVKELPQYIGSHLTQAASKNKQRAAEAAKEP</sequence>
<organism evidence="1 2">
    <name type="scientific">Cyphellophora attinorum</name>
    <dbReference type="NCBI Taxonomy" id="1664694"/>
    <lineage>
        <taxon>Eukaryota</taxon>
        <taxon>Fungi</taxon>
        <taxon>Dikarya</taxon>
        <taxon>Ascomycota</taxon>
        <taxon>Pezizomycotina</taxon>
        <taxon>Eurotiomycetes</taxon>
        <taxon>Chaetothyriomycetidae</taxon>
        <taxon>Chaetothyriales</taxon>
        <taxon>Cyphellophoraceae</taxon>
        <taxon>Cyphellophora</taxon>
    </lineage>
</organism>
<dbReference type="Proteomes" id="UP000038010">
    <property type="component" value="Unassembled WGS sequence"/>
</dbReference>
<dbReference type="AlphaFoldDB" id="A0A0N0NMG1"/>
<dbReference type="Gene3D" id="2.30.110.10">
    <property type="entry name" value="Electron Transport, Fmn-binding Protein, Chain A"/>
    <property type="match status" value="1"/>
</dbReference>
<protein>
    <recommendedName>
        <fullName evidence="3">Flavin-nucleotide-binding protein</fullName>
    </recommendedName>
</protein>
<dbReference type="PANTHER" id="PTHR34071">
    <property type="entry name" value="5-NITROIMIDAZOLE ANTIBIOTICS RESISTANCE PROTEIN, NIMA-FAMILY-RELATED PROTEIN-RELATED"/>
    <property type="match status" value="1"/>
</dbReference>
<evidence type="ECO:0000313" key="1">
    <source>
        <dbReference type="EMBL" id="KPI40159.1"/>
    </source>
</evidence>
<dbReference type="STRING" id="1664694.A0A0N0NMG1"/>
<dbReference type="InterPro" id="IPR024747">
    <property type="entry name" value="Pyridox_Oxase-rel"/>
</dbReference>
<evidence type="ECO:0008006" key="3">
    <source>
        <dbReference type="Google" id="ProtNLM"/>
    </source>
</evidence>